<reference evidence="5" key="2">
    <citation type="submission" date="2025-09" db="UniProtKB">
        <authorList>
            <consortium name="Ensembl"/>
        </authorList>
    </citation>
    <scope>IDENTIFICATION</scope>
</reference>
<dbReference type="AlphaFoldDB" id="A0A8C6C138"/>
<keyword evidence="1 4" id="KW-0963">Cytoplasm</keyword>
<reference evidence="5" key="1">
    <citation type="submission" date="2025-08" db="UniProtKB">
        <authorList>
            <consortium name="Ensembl"/>
        </authorList>
    </citation>
    <scope>IDENTIFICATION</scope>
</reference>
<gene>
    <name evidence="5" type="primary">PSMB3</name>
</gene>
<dbReference type="CDD" id="cd03759">
    <property type="entry name" value="proteasome_beta_type_3"/>
    <property type="match status" value="1"/>
</dbReference>
<dbReference type="Pfam" id="PF00227">
    <property type="entry name" value="Proteasome"/>
    <property type="match status" value="1"/>
</dbReference>
<evidence type="ECO:0000256" key="4">
    <source>
        <dbReference type="RuleBase" id="RU004203"/>
    </source>
</evidence>
<dbReference type="InterPro" id="IPR023333">
    <property type="entry name" value="Proteasome_suB-type"/>
</dbReference>
<dbReference type="InterPro" id="IPR033811">
    <property type="entry name" value="Proteasome_beta_3"/>
</dbReference>
<dbReference type="GO" id="GO:0005737">
    <property type="term" value="C:cytoplasm"/>
    <property type="evidence" value="ECO:0007669"/>
    <property type="project" value="UniProtKB-SubCell"/>
</dbReference>
<proteinExistence type="inferred from homology"/>
<dbReference type="GO" id="GO:0043161">
    <property type="term" value="P:proteasome-mediated ubiquitin-dependent protein catabolic process"/>
    <property type="evidence" value="ECO:0007669"/>
    <property type="project" value="InterPro"/>
</dbReference>
<dbReference type="Gene3D" id="3.60.20.10">
    <property type="entry name" value="Glutamine Phosphoribosylpyrophosphate, subunit 1, domain 1"/>
    <property type="match status" value="1"/>
</dbReference>
<sequence>MSIMSYNGGAVMAMKGKNCVAIAADRRFGIQAQMVTTDFQKIFPMGDRLYIGLAGLATDVQTVAQRLKFRLNLYELKEGRQIKPYTLMSMVANLLYEKRFGPYYTEPVIAGLDPKTFKPFICSLDLIGCPMVTDDFVVSGTCTEQMYGMCESLWEPNMVSWWHGAGLGSQVPTPWPSGENVFTWQVMGRMVQVGKKATAAEPWKGIQKLHLLPLQGRALAPRESTFHEETSVRYLLQQQIIPHVGFTGFSYPFIEHTFNKV</sequence>
<comment type="subcellular location">
    <subcellularLocation>
        <location evidence="4">Cytoplasm</location>
    </subcellularLocation>
    <subcellularLocation>
        <location evidence="4">Nucleus</location>
    </subcellularLocation>
</comment>
<dbReference type="SUPFAM" id="SSF56235">
    <property type="entry name" value="N-terminal nucleophile aminohydrolases (Ntn hydrolases)"/>
    <property type="match status" value="1"/>
</dbReference>
<dbReference type="GO" id="GO:0005634">
    <property type="term" value="C:nucleus"/>
    <property type="evidence" value="ECO:0007669"/>
    <property type="project" value="UniProtKB-SubCell"/>
</dbReference>
<dbReference type="InterPro" id="IPR029055">
    <property type="entry name" value="Ntn_hydrolases_N"/>
</dbReference>
<dbReference type="PANTHER" id="PTHR32194">
    <property type="entry name" value="METALLOPROTEASE TLDD"/>
    <property type="match status" value="1"/>
</dbReference>
<dbReference type="Proteomes" id="UP000694561">
    <property type="component" value="Unplaced"/>
</dbReference>
<organism evidence="5 6">
    <name type="scientific">Monodon monoceros</name>
    <name type="common">Narwhal</name>
    <name type="synonym">Ceratodon monodon</name>
    <dbReference type="NCBI Taxonomy" id="40151"/>
    <lineage>
        <taxon>Eukaryota</taxon>
        <taxon>Metazoa</taxon>
        <taxon>Chordata</taxon>
        <taxon>Craniata</taxon>
        <taxon>Vertebrata</taxon>
        <taxon>Euteleostomi</taxon>
        <taxon>Mammalia</taxon>
        <taxon>Eutheria</taxon>
        <taxon>Laurasiatheria</taxon>
        <taxon>Artiodactyla</taxon>
        <taxon>Whippomorpha</taxon>
        <taxon>Cetacea</taxon>
        <taxon>Odontoceti</taxon>
        <taxon>Monodontidae</taxon>
        <taxon>Monodon</taxon>
    </lineage>
</organism>
<evidence type="ECO:0000313" key="6">
    <source>
        <dbReference type="Proteomes" id="UP000694561"/>
    </source>
</evidence>
<dbReference type="GO" id="GO:0019774">
    <property type="term" value="C:proteasome core complex, beta-subunit complex"/>
    <property type="evidence" value="ECO:0007669"/>
    <property type="project" value="InterPro"/>
</dbReference>
<dbReference type="InterPro" id="IPR001353">
    <property type="entry name" value="Proteasome_sua/b"/>
</dbReference>
<evidence type="ECO:0000256" key="2">
    <source>
        <dbReference type="ARBA" id="ARBA00022942"/>
    </source>
</evidence>
<dbReference type="InterPro" id="IPR016050">
    <property type="entry name" value="Proteasome_bsu_CS"/>
</dbReference>
<dbReference type="PANTHER" id="PTHR32194:SF10">
    <property type="entry name" value="PROTEASOME SUBUNIT BETA TYPE-3"/>
    <property type="match status" value="1"/>
</dbReference>
<keyword evidence="3 4" id="KW-0539">Nucleus</keyword>
<evidence type="ECO:0000313" key="5">
    <source>
        <dbReference type="Ensembl" id="ENSMMNP00015024713.1"/>
    </source>
</evidence>
<name>A0A8C6C138_MONMO</name>
<evidence type="ECO:0000256" key="3">
    <source>
        <dbReference type="ARBA" id="ARBA00023242"/>
    </source>
</evidence>
<evidence type="ECO:0000256" key="1">
    <source>
        <dbReference type="ARBA" id="ARBA00022490"/>
    </source>
</evidence>
<comment type="subunit">
    <text evidence="4">Component of the proteasome complex.</text>
</comment>
<comment type="similarity">
    <text evidence="4">Belongs to the peptidase T1B family.</text>
</comment>
<dbReference type="PROSITE" id="PS51476">
    <property type="entry name" value="PROTEASOME_BETA_2"/>
    <property type="match status" value="1"/>
</dbReference>
<comment type="function">
    <text evidence="4">Component of the proteasome, a multicatalytic proteinase complex which is characterized by its ability to cleave peptides with Arg, Phe, Tyr, Leu, and Glu adjacent to the leaving group at neutral or slightly basic pH. The proteasome has an ATP-dependent proteolytic activity.</text>
</comment>
<dbReference type="PROSITE" id="PS00854">
    <property type="entry name" value="PROTEASOME_BETA_1"/>
    <property type="match status" value="1"/>
</dbReference>
<dbReference type="GeneTree" id="ENSGT00550000074820"/>
<keyword evidence="2 4" id="KW-0647">Proteasome</keyword>
<keyword evidence="6" id="KW-1185">Reference proteome</keyword>
<accession>A0A8C6C138</accession>
<dbReference type="Ensembl" id="ENSMMNT00015027174.1">
    <property type="protein sequence ID" value="ENSMMNP00015024713.1"/>
    <property type="gene ID" value="ENSMMNG00015018119.1"/>
</dbReference>
<protein>
    <recommendedName>
        <fullName evidence="4">Proteasome subunit beta</fullName>
    </recommendedName>
</protein>